<dbReference type="InterPro" id="IPR036388">
    <property type="entry name" value="WH-like_DNA-bd_sf"/>
</dbReference>
<dbReference type="InterPro" id="IPR036390">
    <property type="entry name" value="WH_DNA-bd_sf"/>
</dbReference>
<accession>A0ABU3YF78</accession>
<keyword evidence="3" id="KW-1185">Reference proteome</keyword>
<evidence type="ECO:0000256" key="1">
    <source>
        <dbReference type="ARBA" id="ARBA00006479"/>
    </source>
</evidence>
<proteinExistence type="inferred from homology"/>
<reference evidence="3" key="1">
    <citation type="journal article" date="2023" name="Int. J. Mol. Sci.">
        <title>Genomic and Metabolic Characterization of Plant Growth-Promoting Rhizobacteria Isolated from Nodules of Clovers Grown in Non-Farmed Soil.</title>
        <authorList>
            <person name="Wojcik M."/>
            <person name="Koper P."/>
            <person name="Zebracki K."/>
            <person name="Marczak M."/>
            <person name="Mazur A."/>
        </authorList>
    </citation>
    <scope>NUCLEOTIDE SEQUENCE [LARGE SCALE GENOMIC DNA]</scope>
    <source>
        <strain evidence="3">KB12</strain>
    </source>
</reference>
<dbReference type="EMBL" id="JAWJWI010000001">
    <property type="protein sequence ID" value="MDV4184518.1"/>
    <property type="molecule type" value="Genomic_DNA"/>
</dbReference>
<protein>
    <submittedName>
        <fullName evidence="2">ROK family transcriptional regulator</fullName>
    </submittedName>
</protein>
<dbReference type="Proteomes" id="UP001187203">
    <property type="component" value="Unassembled WGS sequence"/>
</dbReference>
<dbReference type="RefSeq" id="WP_245483489.1">
    <property type="nucleotide sequence ID" value="NZ_JAWJWH010000001.1"/>
</dbReference>
<dbReference type="Pfam" id="PF00480">
    <property type="entry name" value="ROK"/>
    <property type="match status" value="1"/>
</dbReference>
<organism evidence="2 3">
    <name type="scientific">Rhizobium brockwellii</name>
    <dbReference type="NCBI Taxonomy" id="3019932"/>
    <lineage>
        <taxon>Bacteria</taxon>
        <taxon>Pseudomonadati</taxon>
        <taxon>Pseudomonadota</taxon>
        <taxon>Alphaproteobacteria</taxon>
        <taxon>Hyphomicrobiales</taxon>
        <taxon>Rhizobiaceae</taxon>
        <taxon>Rhizobium/Agrobacterium group</taxon>
        <taxon>Rhizobium</taxon>
    </lineage>
</organism>
<dbReference type="SUPFAM" id="SSF46785">
    <property type="entry name" value="Winged helix' DNA-binding domain"/>
    <property type="match status" value="1"/>
</dbReference>
<gene>
    <name evidence="2" type="ORF">R1523_03230</name>
</gene>
<dbReference type="InterPro" id="IPR000600">
    <property type="entry name" value="ROK"/>
</dbReference>
<evidence type="ECO:0000313" key="2">
    <source>
        <dbReference type="EMBL" id="MDV4184518.1"/>
    </source>
</evidence>
<dbReference type="SUPFAM" id="SSF53067">
    <property type="entry name" value="Actin-like ATPase domain"/>
    <property type="match status" value="1"/>
</dbReference>
<dbReference type="Gene3D" id="1.10.10.10">
    <property type="entry name" value="Winged helix-like DNA-binding domain superfamily/Winged helix DNA-binding domain"/>
    <property type="match status" value="1"/>
</dbReference>
<evidence type="ECO:0000313" key="3">
    <source>
        <dbReference type="Proteomes" id="UP001187203"/>
    </source>
</evidence>
<comment type="caution">
    <text evidence="2">The sequence shown here is derived from an EMBL/GenBank/DDBJ whole genome shotgun (WGS) entry which is preliminary data.</text>
</comment>
<comment type="similarity">
    <text evidence="1">Belongs to the ROK (NagC/XylR) family.</text>
</comment>
<name>A0ABU3YF78_9HYPH</name>
<dbReference type="InterPro" id="IPR043129">
    <property type="entry name" value="ATPase_NBD"/>
</dbReference>
<dbReference type="PANTHER" id="PTHR18964">
    <property type="entry name" value="ROK (REPRESSOR, ORF, KINASE) FAMILY"/>
    <property type="match status" value="1"/>
</dbReference>
<dbReference type="PANTHER" id="PTHR18964:SF149">
    <property type="entry name" value="BIFUNCTIONAL UDP-N-ACETYLGLUCOSAMINE 2-EPIMERASE_N-ACETYLMANNOSAMINE KINASE"/>
    <property type="match status" value="1"/>
</dbReference>
<dbReference type="Gene3D" id="3.30.420.40">
    <property type="match status" value="2"/>
</dbReference>
<sequence>MWRTGISLKQSAFDYGFQRLNRMAGKGSNSVQLRHYNERVVLDAVRRFGQASKAEIARFAHLTPPAVAAIVEALVAGGYLVENGKRFGGKGQPSAMYGLASSGAYSIGFHIGRRAMDAILIDFAGQTCAFETHDYDHPDPESIRRLGGGAIGRFRSQLGSVESSRLIGIGISAPYFIGGWDEELGFPGDVQLAWRSFDLKAHFSDTHNLPVMIENDASAAAVAELVYGLGKKFSDFLHISLSTFVGGGLVLDGTLQTGPNGNTAAFGPFPVTHSTLSSVPKPTGKFEVLLHRASIYTLVHHLRTNGIDIKRVRDLDPMPATARTLVSEWQDDCADALAQAIIGSIAVVDVEAVVIDGLLPAPLLMETVARVRQCFSEMVPPGLIAPTITAGALGARGSALGASILPLYLMFGPDTGVLMKKGNDKKPLLIGS</sequence>